<evidence type="ECO:0000313" key="1">
    <source>
        <dbReference type="EMBL" id="MBB5897948.1"/>
    </source>
</evidence>
<reference evidence="1 2" key="1">
    <citation type="submission" date="2020-08" db="EMBL/GenBank/DDBJ databases">
        <title>Sequencing the genomes of 1000 actinobacteria strains.</title>
        <authorList>
            <person name="Klenk H.-P."/>
        </authorList>
    </citation>
    <scope>NUCLEOTIDE SEQUENCE [LARGE SCALE GENOMIC DNA]</scope>
    <source>
        <strain evidence="1 2">DSM 43851</strain>
    </source>
</reference>
<evidence type="ECO:0000313" key="2">
    <source>
        <dbReference type="Proteomes" id="UP000585638"/>
    </source>
</evidence>
<dbReference type="EMBL" id="JACHIR010000004">
    <property type="protein sequence ID" value="MBB5897948.1"/>
    <property type="molecule type" value="Genomic_DNA"/>
</dbReference>
<protein>
    <submittedName>
        <fullName evidence="1">Uncharacterized protein</fullName>
    </submittedName>
</protein>
<sequence length="184" mass="20658">MQFDRVHRHAQMHITLHGSWFRQTGHVLREGRLTPGTGPSHAPIRRDPAAAFATPEGSSCQPSVGARLRIADFVRLRRRGHRCAEQHDHRASISEWAFALTPGRHWAATDPAEAVDKIIIGPWFGPARGRIELRHLTVGRVGECDQVGYRLQAGDQVVEQQAYYTARDNRIDTIRIVCSGYQPA</sequence>
<gene>
    <name evidence="1" type="ORF">BJ998_009207</name>
</gene>
<dbReference type="Proteomes" id="UP000585638">
    <property type="component" value="Unassembled WGS sequence"/>
</dbReference>
<accession>A0A7W9KT38</accession>
<proteinExistence type="predicted"/>
<organism evidence="1 2">
    <name type="scientific">Kutzneria kofuensis</name>
    <dbReference type="NCBI Taxonomy" id="103725"/>
    <lineage>
        <taxon>Bacteria</taxon>
        <taxon>Bacillati</taxon>
        <taxon>Actinomycetota</taxon>
        <taxon>Actinomycetes</taxon>
        <taxon>Pseudonocardiales</taxon>
        <taxon>Pseudonocardiaceae</taxon>
        <taxon>Kutzneria</taxon>
    </lineage>
</organism>
<dbReference type="RefSeq" id="WP_184870423.1">
    <property type="nucleotide sequence ID" value="NZ_JACHIR010000004.1"/>
</dbReference>
<comment type="caution">
    <text evidence="1">The sequence shown here is derived from an EMBL/GenBank/DDBJ whole genome shotgun (WGS) entry which is preliminary data.</text>
</comment>
<name>A0A7W9KT38_9PSEU</name>
<keyword evidence="2" id="KW-1185">Reference proteome</keyword>
<dbReference type="AlphaFoldDB" id="A0A7W9KT38"/>